<accession>A0A7R9QD02</accession>
<keyword evidence="3" id="KW-0472">Membrane</keyword>
<keyword evidence="3" id="KW-1133">Transmembrane helix</keyword>
<proteinExistence type="predicted"/>
<gene>
    <name evidence="5" type="ORF">ONB1V03_LOCUS2130</name>
</gene>
<feature type="disulfide bond" evidence="2">
    <location>
        <begin position="861"/>
        <end position="876"/>
    </location>
</feature>
<evidence type="ECO:0000256" key="4">
    <source>
        <dbReference type="SAM" id="SignalP"/>
    </source>
</evidence>
<protein>
    <recommendedName>
        <fullName evidence="7">CUB domain-containing protein</fullName>
    </recommendedName>
</protein>
<dbReference type="Gene3D" id="4.10.1220.10">
    <property type="entry name" value="EGF-type module"/>
    <property type="match status" value="1"/>
</dbReference>
<dbReference type="CDD" id="cd00112">
    <property type="entry name" value="LDLa"/>
    <property type="match status" value="1"/>
</dbReference>
<dbReference type="PROSITE" id="PS50068">
    <property type="entry name" value="LDLRA_2"/>
    <property type="match status" value="1"/>
</dbReference>
<evidence type="ECO:0000313" key="5">
    <source>
        <dbReference type="EMBL" id="CAD7639675.1"/>
    </source>
</evidence>
<feature type="signal peptide" evidence="4">
    <location>
        <begin position="1"/>
        <end position="24"/>
    </location>
</feature>
<keyword evidence="6" id="KW-1185">Reference proteome</keyword>
<dbReference type="EMBL" id="CAJPVJ010000461">
    <property type="protein sequence ID" value="CAG2162537.1"/>
    <property type="molecule type" value="Genomic_DNA"/>
</dbReference>
<organism evidence="5">
    <name type="scientific">Oppiella nova</name>
    <dbReference type="NCBI Taxonomy" id="334625"/>
    <lineage>
        <taxon>Eukaryota</taxon>
        <taxon>Metazoa</taxon>
        <taxon>Ecdysozoa</taxon>
        <taxon>Arthropoda</taxon>
        <taxon>Chelicerata</taxon>
        <taxon>Arachnida</taxon>
        <taxon>Acari</taxon>
        <taxon>Acariformes</taxon>
        <taxon>Sarcoptiformes</taxon>
        <taxon>Oribatida</taxon>
        <taxon>Brachypylina</taxon>
        <taxon>Oppioidea</taxon>
        <taxon>Oppiidae</taxon>
        <taxon>Oppiella</taxon>
    </lineage>
</organism>
<keyword evidence="1 2" id="KW-1015">Disulfide bond</keyword>
<dbReference type="InterPro" id="IPR002172">
    <property type="entry name" value="LDrepeatLR_classA_rpt"/>
</dbReference>
<reference evidence="5" key="1">
    <citation type="submission" date="2020-11" db="EMBL/GenBank/DDBJ databases">
        <authorList>
            <person name="Tran Van P."/>
        </authorList>
    </citation>
    <scope>NUCLEOTIDE SEQUENCE</scope>
</reference>
<evidence type="ECO:0008006" key="7">
    <source>
        <dbReference type="Google" id="ProtNLM"/>
    </source>
</evidence>
<evidence type="ECO:0000256" key="3">
    <source>
        <dbReference type="SAM" id="Phobius"/>
    </source>
</evidence>
<evidence type="ECO:0000256" key="1">
    <source>
        <dbReference type="ARBA" id="ARBA00023157"/>
    </source>
</evidence>
<dbReference type="Proteomes" id="UP000728032">
    <property type="component" value="Unassembled WGS sequence"/>
</dbReference>
<dbReference type="AlphaFoldDB" id="A0A7R9QD02"/>
<evidence type="ECO:0000256" key="2">
    <source>
        <dbReference type="PROSITE-ProRule" id="PRU00124"/>
    </source>
</evidence>
<dbReference type="OrthoDB" id="6514358at2759"/>
<dbReference type="InterPro" id="IPR036055">
    <property type="entry name" value="LDL_receptor-like_sf"/>
</dbReference>
<keyword evidence="3" id="KW-0812">Transmembrane</keyword>
<evidence type="ECO:0000313" key="6">
    <source>
        <dbReference type="Proteomes" id="UP000728032"/>
    </source>
</evidence>
<keyword evidence="4" id="KW-0732">Signal</keyword>
<dbReference type="SUPFAM" id="SSF57424">
    <property type="entry name" value="LDL receptor-like module"/>
    <property type="match status" value="1"/>
</dbReference>
<sequence length="943" mass="104849">MTLTMRSSIAVSIILTAFVATIWCGDNDEATDCKSIATVDGDSGSLKISNFSTTLIPNTICLWRMNGTGKKDLKFHVDIEELVLGVNDTLEILDEKTQNKTIWKGTGSQWPGVILLGGSKYSSVLVKLSTSDEKISREWDVGYATTSPNVQLTNIESTGRFALYYDPDADLGLIDLTVILKTKYDSKKLLANVETFDMNGGTVTFDQVVKYSNTTFKTGTKPDFLLSTDQQINAKIIFNKASKDKPKGFQLHYELVDALCSVYTQLTDVDTTSMVNVLLPNTTQWLQSLSSYRCLNVFEHKTQEVKLSLNLEKFSFINSADMITVLDGISYDSRTLAVIEPQFVDFWRHVNLVSSANKLWVLFNSPQVVNTTIEVTNQLGIKAQSQGGDYVFQPNQNATSLKLDDKLKTLLPVVFTFETDSQNQLVIDFDQTTPLTGKSNETVITIYESSGLASVFEPIIELKGGSFPPDFVPSNTNQMKVEFHNIFKLDKPNNIMNVKKTCHSTARGVPSSYSPSGCEEMCLWLIPARNNSIGTYVLKFSHMNLPAKDDTITITQFGADKPKDILNLIGPIVETNTFPDVILDANASYILYTKREKCDAKSVDSSQLFAVSVVYIDSDLITNSWVLKKDENKTIESLNYPNYYSIGNDEIWNVSSSDNKTTIAFITFNDLSLNTGHFLEFKSSISEIHLKDTDVLSQTADSLLSFPFFGRLNVTDHSKAPYSGRGFNATLWPLSCGEYVKLEPKKVGSLKTPDKLDGISQCVWIVTAAKSDKLNVIEFTKNVTKDLDAKQLQIYDSNTIRDKKLVNMELFTNTTPSSSTDTLVIIYNVDPKKNLSMSFTQTECANLCHNQKRCLLKEFSCNNLNDCGDWSDELGCNGTQPSPPAPTPEQIVVHSGVNGWVVTLVICPLFAGLGVLGTLYGPRLLGRFGRGRYREFQDFSEVS</sequence>
<name>A0A7R9QD02_9ACAR</name>
<feature type="chain" id="PRO_5036403771" description="CUB domain-containing protein" evidence="4">
    <location>
        <begin position="25"/>
        <end position="943"/>
    </location>
</feature>
<dbReference type="EMBL" id="OC915286">
    <property type="protein sequence ID" value="CAD7639675.1"/>
    <property type="molecule type" value="Genomic_DNA"/>
</dbReference>
<comment type="caution">
    <text evidence="2">Lacks conserved residue(s) required for the propagation of feature annotation.</text>
</comment>
<dbReference type="SMART" id="SM00192">
    <property type="entry name" value="LDLa"/>
    <property type="match status" value="1"/>
</dbReference>
<feature type="transmembrane region" description="Helical" evidence="3">
    <location>
        <begin position="900"/>
        <end position="920"/>
    </location>
</feature>